<dbReference type="AlphaFoldDB" id="A0A5B7KHT4"/>
<proteinExistence type="predicted"/>
<organism evidence="2 3">
    <name type="scientific">Portunus trituberculatus</name>
    <name type="common">Swimming crab</name>
    <name type="synonym">Neptunus trituberculatus</name>
    <dbReference type="NCBI Taxonomy" id="210409"/>
    <lineage>
        <taxon>Eukaryota</taxon>
        <taxon>Metazoa</taxon>
        <taxon>Ecdysozoa</taxon>
        <taxon>Arthropoda</taxon>
        <taxon>Crustacea</taxon>
        <taxon>Multicrustacea</taxon>
        <taxon>Malacostraca</taxon>
        <taxon>Eumalacostraca</taxon>
        <taxon>Eucarida</taxon>
        <taxon>Decapoda</taxon>
        <taxon>Pleocyemata</taxon>
        <taxon>Brachyura</taxon>
        <taxon>Eubrachyura</taxon>
        <taxon>Portunoidea</taxon>
        <taxon>Portunidae</taxon>
        <taxon>Portuninae</taxon>
        <taxon>Portunus</taxon>
    </lineage>
</organism>
<gene>
    <name evidence="2" type="ORF">E2C01_100368</name>
</gene>
<evidence type="ECO:0000313" key="3">
    <source>
        <dbReference type="Proteomes" id="UP000324222"/>
    </source>
</evidence>
<accession>A0A5B7KHT4</accession>
<dbReference type="EMBL" id="VSRR010142205">
    <property type="protein sequence ID" value="MPD04669.1"/>
    <property type="molecule type" value="Genomic_DNA"/>
</dbReference>
<feature type="region of interest" description="Disordered" evidence="1">
    <location>
        <begin position="29"/>
        <end position="63"/>
    </location>
</feature>
<dbReference type="Proteomes" id="UP000324222">
    <property type="component" value="Unassembled WGS sequence"/>
</dbReference>
<name>A0A5B7KHT4_PORTR</name>
<keyword evidence="3" id="KW-1185">Reference proteome</keyword>
<sequence length="63" mass="7539">MGARKRALQNTGRRTREGVIHHILHWKGEERQGRVQGTSRSWRRIDDNRNEGTTNEKDQKWDE</sequence>
<comment type="caution">
    <text evidence="2">The sequence shown here is derived from an EMBL/GenBank/DDBJ whole genome shotgun (WGS) entry which is preliminary data.</text>
</comment>
<feature type="compositionally biased region" description="Basic and acidic residues" evidence="1">
    <location>
        <begin position="43"/>
        <end position="63"/>
    </location>
</feature>
<evidence type="ECO:0000313" key="2">
    <source>
        <dbReference type="EMBL" id="MPD04669.1"/>
    </source>
</evidence>
<reference evidence="2 3" key="1">
    <citation type="submission" date="2019-05" db="EMBL/GenBank/DDBJ databases">
        <title>Another draft genome of Portunus trituberculatus and its Hox gene families provides insights of decapod evolution.</title>
        <authorList>
            <person name="Jeong J.-H."/>
            <person name="Song I."/>
            <person name="Kim S."/>
            <person name="Choi T."/>
            <person name="Kim D."/>
            <person name="Ryu S."/>
            <person name="Kim W."/>
        </authorList>
    </citation>
    <scope>NUCLEOTIDE SEQUENCE [LARGE SCALE GENOMIC DNA]</scope>
    <source>
        <tissue evidence="2">Muscle</tissue>
    </source>
</reference>
<protein>
    <submittedName>
        <fullName evidence="2">Uncharacterized protein</fullName>
    </submittedName>
</protein>
<evidence type="ECO:0000256" key="1">
    <source>
        <dbReference type="SAM" id="MobiDB-lite"/>
    </source>
</evidence>